<proteinExistence type="predicted"/>
<dbReference type="Gene3D" id="3.60.110.10">
    <property type="entry name" value="Carbon-nitrogen hydrolase"/>
    <property type="match status" value="1"/>
</dbReference>
<sequence>MCYFQLMKIALAQISPVLGNPEQNLKLHLDYIRKAVSRKANLVVFPELSLTGYTLKDLAAELAVNPRKSPAFKKLLEASREIDLVFGFVEEAADDPGLVYNAAAYLSRGRILHIHRKVFLPTSGMFEEGRFFAAGRQFRPFDTGQVRTGLLVCRDFLHYGSSYCHFAGGAGLIITISAAPGRGVDEPRSPGFQTSRMWELMGEAISFFSSAVVVYCNRVGYEDGAVFAGGSFIYSPFGKPIAQLPYLDEKFEVVEVDLKEIGRARKSWPFRRDERPEVIWQSLEKIIRENHED</sequence>
<protein>
    <submittedName>
        <fullName evidence="3">Glutamine amidotransferase chain of NAD synthetase</fullName>
    </submittedName>
</protein>
<gene>
    <name evidence="3" type="ORF">OP8BY_0929</name>
</gene>
<dbReference type="GO" id="GO:0050126">
    <property type="term" value="F:N-carbamoylputrescine amidase activity"/>
    <property type="evidence" value="ECO:0007669"/>
    <property type="project" value="TreeGrafter"/>
</dbReference>
<dbReference type="PANTHER" id="PTHR43674:SF2">
    <property type="entry name" value="BETA-UREIDOPROPIONASE"/>
    <property type="match status" value="1"/>
</dbReference>
<dbReference type="InterPro" id="IPR036526">
    <property type="entry name" value="C-N_Hydrolase_sf"/>
</dbReference>
<feature type="domain" description="CN hydrolase" evidence="2">
    <location>
        <begin position="7"/>
        <end position="258"/>
    </location>
</feature>
<organism evidence="3 4">
    <name type="scientific">Candidatus Saccharicenans subterraneus</name>
    <dbReference type="NCBI Taxonomy" id="2508984"/>
    <lineage>
        <taxon>Bacteria</taxon>
        <taxon>Candidatus Aminicenantota</taxon>
        <taxon>Candidatus Aminicenantia</taxon>
        <taxon>Candidatus Aminicenantales</taxon>
        <taxon>Candidatus Saccharicenantaceae</taxon>
        <taxon>Candidatus Saccharicenans</taxon>
    </lineage>
</organism>
<dbReference type="GO" id="GO:0033388">
    <property type="term" value="P:putrescine biosynthetic process from arginine"/>
    <property type="evidence" value="ECO:0007669"/>
    <property type="project" value="TreeGrafter"/>
</dbReference>
<evidence type="ECO:0000259" key="2">
    <source>
        <dbReference type="PROSITE" id="PS50263"/>
    </source>
</evidence>
<keyword evidence="1" id="KW-0378">Hydrolase</keyword>
<keyword evidence="3" id="KW-0808">Transferase</keyword>
<dbReference type="AlphaFoldDB" id="A0A3E2BQR9"/>
<comment type="caution">
    <text evidence="3">The sequence shown here is derived from an EMBL/GenBank/DDBJ whole genome shotgun (WGS) entry which is preliminary data.</text>
</comment>
<dbReference type="InterPro" id="IPR050345">
    <property type="entry name" value="Aliph_Amidase/BUP"/>
</dbReference>
<evidence type="ECO:0000256" key="1">
    <source>
        <dbReference type="ARBA" id="ARBA00022801"/>
    </source>
</evidence>
<reference evidence="3 4" key="1">
    <citation type="submission" date="2018-08" db="EMBL/GenBank/DDBJ databases">
        <title>Genome analysis of the thermophilic bacterium of the candidate phylum Aminicenantes from deep subsurface aquifer revealed its physiology and ecological role.</title>
        <authorList>
            <person name="Kadnikov V.V."/>
            <person name="Mardanov A.V."/>
            <person name="Beletsky A.V."/>
            <person name="Karnachuk O.V."/>
            <person name="Ravin N.V."/>
        </authorList>
    </citation>
    <scope>NUCLEOTIDE SEQUENCE [LARGE SCALE GENOMIC DNA]</scope>
    <source>
        <strain evidence="3">BY38</strain>
    </source>
</reference>
<dbReference type="EMBL" id="QUAH01000001">
    <property type="protein sequence ID" value="RFT16987.1"/>
    <property type="molecule type" value="Genomic_DNA"/>
</dbReference>
<evidence type="ECO:0000313" key="3">
    <source>
        <dbReference type="EMBL" id="RFT16987.1"/>
    </source>
</evidence>
<accession>A0A3E2BQR9</accession>
<dbReference type="PROSITE" id="PS50263">
    <property type="entry name" value="CN_HYDROLASE"/>
    <property type="match status" value="1"/>
</dbReference>
<dbReference type="SUPFAM" id="SSF56317">
    <property type="entry name" value="Carbon-nitrogen hydrolase"/>
    <property type="match status" value="1"/>
</dbReference>
<evidence type="ECO:0000313" key="4">
    <source>
        <dbReference type="Proteomes" id="UP000257323"/>
    </source>
</evidence>
<dbReference type="GO" id="GO:0016740">
    <property type="term" value="F:transferase activity"/>
    <property type="evidence" value="ECO:0007669"/>
    <property type="project" value="UniProtKB-KW"/>
</dbReference>
<dbReference type="Proteomes" id="UP000257323">
    <property type="component" value="Unassembled WGS sequence"/>
</dbReference>
<dbReference type="InterPro" id="IPR003010">
    <property type="entry name" value="C-N_Hydrolase"/>
</dbReference>
<name>A0A3E2BQR9_9BACT</name>
<dbReference type="Pfam" id="PF00795">
    <property type="entry name" value="CN_hydrolase"/>
    <property type="match status" value="1"/>
</dbReference>
<dbReference type="PANTHER" id="PTHR43674">
    <property type="entry name" value="NITRILASE C965.09-RELATED"/>
    <property type="match status" value="1"/>
</dbReference>
<keyword evidence="3" id="KW-0315">Glutamine amidotransferase</keyword>